<dbReference type="AlphaFoldDB" id="A0A7J5ZFL6"/>
<evidence type="ECO:0000313" key="2">
    <source>
        <dbReference type="EMBL" id="KAF3860605.1"/>
    </source>
</evidence>
<gene>
    <name evidence="2" type="ORF">F7725_000860</name>
</gene>
<keyword evidence="3" id="KW-1185">Reference proteome</keyword>
<dbReference type="Proteomes" id="UP000518266">
    <property type="component" value="Unassembled WGS sequence"/>
</dbReference>
<sequence>MTKKSTAQRVGIGIMDTALGLDDIGEWKNCPPSLLPSPWTLVPDSATSAMSTPCSCAMKPRTENIAKPDTKLVPLLRPPSSKQSLCHTYVMDVVNEHRWNRSSHFLFTQPSLTRVAVTTTGRHGSQANGVGEEYLALTFPVDLTPFQMQKKQITHTARRHRARSHFTAPMSSIPEEMLRTLRLQRKHKSNRQMTVVLCCSAALAFPKGLVLANCVLHTEFCVPGLLAFRPGELRLKAVKQVVQSPGQDHDTLRHMDRQPPQRSLNSGDHRQLLEIRICAVFMLGLTSEDGAELGPAGDPSFRCVLAQSNLQEEHGQAAPKQEDGVRDEKRSWNKSSVSRTTAFWCRGEMARKQERENKFKFGRSRFLLQGFQFLIGLLDCAVSLHIAGDVETDFVHNGDGVGLLSLLQRRSILFDELCKLVLLHQLGKVI</sequence>
<evidence type="ECO:0000313" key="3">
    <source>
        <dbReference type="Proteomes" id="UP000518266"/>
    </source>
</evidence>
<feature type="region of interest" description="Disordered" evidence="1">
    <location>
        <begin position="244"/>
        <end position="266"/>
    </location>
</feature>
<dbReference type="EMBL" id="JAAKFY010000002">
    <property type="protein sequence ID" value="KAF3860605.1"/>
    <property type="molecule type" value="Genomic_DNA"/>
</dbReference>
<feature type="compositionally biased region" description="Basic and acidic residues" evidence="1">
    <location>
        <begin position="312"/>
        <end position="331"/>
    </location>
</feature>
<name>A0A7J5ZFL6_DISMA</name>
<evidence type="ECO:0000256" key="1">
    <source>
        <dbReference type="SAM" id="MobiDB-lite"/>
    </source>
</evidence>
<feature type="non-terminal residue" evidence="2">
    <location>
        <position position="430"/>
    </location>
</feature>
<proteinExistence type="predicted"/>
<protein>
    <submittedName>
        <fullName evidence="2">Uncharacterized protein</fullName>
    </submittedName>
</protein>
<reference evidence="2 3" key="1">
    <citation type="submission" date="2020-03" db="EMBL/GenBank/DDBJ databases">
        <title>Dissostichus mawsoni Genome sequencing and assembly.</title>
        <authorList>
            <person name="Park H."/>
        </authorList>
    </citation>
    <scope>NUCLEOTIDE SEQUENCE [LARGE SCALE GENOMIC DNA]</scope>
    <source>
        <strain evidence="2">DM0001</strain>
        <tissue evidence="2">Muscle</tissue>
    </source>
</reference>
<accession>A0A7J5ZFL6</accession>
<comment type="caution">
    <text evidence="2">The sequence shown here is derived from an EMBL/GenBank/DDBJ whole genome shotgun (WGS) entry which is preliminary data.</text>
</comment>
<organism evidence="2 3">
    <name type="scientific">Dissostichus mawsoni</name>
    <name type="common">Antarctic cod</name>
    <dbReference type="NCBI Taxonomy" id="36200"/>
    <lineage>
        <taxon>Eukaryota</taxon>
        <taxon>Metazoa</taxon>
        <taxon>Chordata</taxon>
        <taxon>Craniata</taxon>
        <taxon>Vertebrata</taxon>
        <taxon>Euteleostomi</taxon>
        <taxon>Actinopterygii</taxon>
        <taxon>Neopterygii</taxon>
        <taxon>Teleostei</taxon>
        <taxon>Neoteleostei</taxon>
        <taxon>Acanthomorphata</taxon>
        <taxon>Eupercaria</taxon>
        <taxon>Perciformes</taxon>
        <taxon>Notothenioidei</taxon>
        <taxon>Nototheniidae</taxon>
        <taxon>Dissostichus</taxon>
    </lineage>
</organism>
<feature type="compositionally biased region" description="Basic and acidic residues" evidence="1">
    <location>
        <begin position="247"/>
        <end position="259"/>
    </location>
</feature>
<feature type="region of interest" description="Disordered" evidence="1">
    <location>
        <begin position="312"/>
        <end position="333"/>
    </location>
</feature>